<dbReference type="AlphaFoldDB" id="A0AAD2G421"/>
<comment type="caution">
    <text evidence="1">The sequence shown here is derived from an EMBL/GenBank/DDBJ whole genome shotgun (WGS) entry which is preliminary data.</text>
</comment>
<evidence type="ECO:0000313" key="2">
    <source>
        <dbReference type="Proteomes" id="UP001295423"/>
    </source>
</evidence>
<reference evidence="1" key="1">
    <citation type="submission" date="2023-08" db="EMBL/GenBank/DDBJ databases">
        <authorList>
            <person name="Audoor S."/>
            <person name="Bilcke G."/>
        </authorList>
    </citation>
    <scope>NUCLEOTIDE SEQUENCE</scope>
</reference>
<evidence type="ECO:0000313" key="1">
    <source>
        <dbReference type="EMBL" id="CAJ1962042.1"/>
    </source>
</evidence>
<protein>
    <submittedName>
        <fullName evidence="1">Uncharacterized protein</fullName>
    </submittedName>
</protein>
<dbReference type="EMBL" id="CAKOGP040002092">
    <property type="protein sequence ID" value="CAJ1962042.1"/>
    <property type="molecule type" value="Genomic_DNA"/>
</dbReference>
<dbReference type="Proteomes" id="UP001295423">
    <property type="component" value="Unassembled WGS sequence"/>
</dbReference>
<keyword evidence="2" id="KW-1185">Reference proteome</keyword>
<accession>A0AAD2G421</accession>
<organism evidence="1 2">
    <name type="scientific">Cylindrotheca closterium</name>
    <dbReference type="NCBI Taxonomy" id="2856"/>
    <lineage>
        <taxon>Eukaryota</taxon>
        <taxon>Sar</taxon>
        <taxon>Stramenopiles</taxon>
        <taxon>Ochrophyta</taxon>
        <taxon>Bacillariophyta</taxon>
        <taxon>Bacillariophyceae</taxon>
        <taxon>Bacillariophycidae</taxon>
        <taxon>Bacillariales</taxon>
        <taxon>Bacillariaceae</taxon>
        <taxon>Cylindrotheca</taxon>
    </lineage>
</organism>
<name>A0AAD2G421_9STRA</name>
<proteinExistence type="predicted"/>
<sequence length="113" mass="13034">MHTLLQARFGEEAESILPPVWYANWFDSFPVHKSCYYDHSSTSAQDPCRCIQKTKNDELPLIMDDFGMTPFHILFLTVNPREDLLEVFLDDHIHTLFLAGKMPVVAGFSVDWS</sequence>
<gene>
    <name evidence="1" type="ORF">CYCCA115_LOCUS19497</name>
</gene>